<dbReference type="OrthoDB" id="1077735at2759"/>
<feature type="repeat" description="PPR" evidence="3">
    <location>
        <begin position="141"/>
        <end position="175"/>
    </location>
</feature>
<evidence type="ECO:0000256" key="3">
    <source>
        <dbReference type="PROSITE-ProRule" id="PRU00708"/>
    </source>
</evidence>
<organism evidence="5 6">
    <name type="scientific">Brassica carinata</name>
    <name type="common">Ethiopian mustard</name>
    <name type="synonym">Abyssinian cabbage</name>
    <dbReference type="NCBI Taxonomy" id="52824"/>
    <lineage>
        <taxon>Eukaryota</taxon>
        <taxon>Viridiplantae</taxon>
        <taxon>Streptophyta</taxon>
        <taxon>Embryophyta</taxon>
        <taxon>Tracheophyta</taxon>
        <taxon>Spermatophyta</taxon>
        <taxon>Magnoliopsida</taxon>
        <taxon>eudicotyledons</taxon>
        <taxon>Gunneridae</taxon>
        <taxon>Pentapetalae</taxon>
        <taxon>rosids</taxon>
        <taxon>malvids</taxon>
        <taxon>Brassicales</taxon>
        <taxon>Brassicaceae</taxon>
        <taxon>Brassiceae</taxon>
        <taxon>Brassica</taxon>
    </lineage>
</organism>
<dbReference type="Pfam" id="PF01535">
    <property type="entry name" value="PPR"/>
    <property type="match status" value="3"/>
</dbReference>
<feature type="transmembrane region" description="Helical" evidence="4">
    <location>
        <begin position="730"/>
        <end position="748"/>
    </location>
</feature>
<protein>
    <submittedName>
        <fullName evidence="5">Uncharacterized protein</fullName>
    </submittedName>
</protein>
<dbReference type="GO" id="GO:0003729">
    <property type="term" value="F:mRNA binding"/>
    <property type="evidence" value="ECO:0007669"/>
    <property type="project" value="UniProtKB-ARBA"/>
</dbReference>
<dbReference type="Proteomes" id="UP000886595">
    <property type="component" value="Unassembled WGS sequence"/>
</dbReference>
<keyword evidence="4" id="KW-1133">Transmembrane helix</keyword>
<evidence type="ECO:0000313" key="5">
    <source>
        <dbReference type="EMBL" id="KAG2315513.1"/>
    </source>
</evidence>
<reference evidence="5 6" key="1">
    <citation type="submission" date="2020-02" db="EMBL/GenBank/DDBJ databases">
        <authorList>
            <person name="Ma Q."/>
            <person name="Huang Y."/>
            <person name="Song X."/>
            <person name="Pei D."/>
        </authorList>
    </citation>
    <scope>NUCLEOTIDE SEQUENCE [LARGE SCALE GENOMIC DNA]</scope>
    <source>
        <strain evidence="5">Sxm20200214</strain>
        <tissue evidence="5">Leaf</tissue>
    </source>
</reference>
<evidence type="ECO:0000256" key="2">
    <source>
        <dbReference type="ARBA" id="ARBA00022737"/>
    </source>
</evidence>
<feature type="transmembrane region" description="Helical" evidence="4">
    <location>
        <begin position="700"/>
        <end position="724"/>
    </location>
</feature>
<keyword evidence="6" id="KW-1185">Reference proteome</keyword>
<evidence type="ECO:0000256" key="1">
    <source>
        <dbReference type="ARBA" id="ARBA00007626"/>
    </source>
</evidence>
<feature type="repeat" description="PPR" evidence="3">
    <location>
        <begin position="470"/>
        <end position="505"/>
    </location>
</feature>
<comment type="caution">
    <text evidence="5">The sequence shown here is derived from an EMBL/GenBank/DDBJ whole genome shotgun (WGS) entry which is preliminary data.</text>
</comment>
<dbReference type="FunFam" id="1.25.40.10:FF:001541">
    <property type="entry name" value="Pentatricopeptide repeat (PPR) superfamily protein"/>
    <property type="match status" value="2"/>
</dbReference>
<dbReference type="AlphaFoldDB" id="A0A8X7VP84"/>
<comment type="similarity">
    <text evidence="1">Belongs to the PPR family. P subfamily.</text>
</comment>
<dbReference type="PANTHER" id="PTHR45717:SF30">
    <property type="entry name" value="PENTATRICOPEPTIDE REPEAT (PPR) SUPERFAMILY PROTEIN"/>
    <property type="match status" value="1"/>
</dbReference>
<dbReference type="PROSITE" id="PS51375">
    <property type="entry name" value="PPR"/>
    <property type="match status" value="3"/>
</dbReference>
<keyword evidence="4" id="KW-0812">Transmembrane</keyword>
<evidence type="ECO:0000256" key="4">
    <source>
        <dbReference type="SAM" id="Phobius"/>
    </source>
</evidence>
<accession>A0A8X7VP84</accession>
<dbReference type="InterPro" id="IPR011990">
    <property type="entry name" value="TPR-like_helical_dom_sf"/>
</dbReference>
<dbReference type="NCBIfam" id="TIGR00756">
    <property type="entry name" value="PPR"/>
    <property type="match status" value="2"/>
</dbReference>
<gene>
    <name evidence="5" type="ORF">Bca52824_018635</name>
</gene>
<sequence length="751" mass="86870">MMSHNLQHHTRSILVHSSRTLLFCSYTNGTLTSPPRNNTTLQSRIAAASEHKTAITRVLEQWRRQQKGKQINPSMVRVLVEELRDSQRFRQALEVSDWMIDQKLCNLIPEDFTSRFHLIDNVLGLKEAEKFFESVPESQRGEAIYTALLNCYTVKGDLVRAEGTFKKMREIGLLLKPLPYNSMMSLYFSVRKRDKVDEIMREMKENNVQFDSLTVNTALRVYASVSDLLAMEKLLAAWEGTIKLHCLTSLDMAKAYLRNGFKEKAREMLLRTEEDQIDHESYAEFLTLYGEAGEREDVYRIWDLYKMSEKQNSDGFRALFGSLLKLDDLDGAEEIYYSEWDGSGLEFDVRIPTMLASGYRENGLVKKADKLMIKTIRNEKMVRPIGPLLEEWGKNGNLVKPSYMRGLIKDLCDSKQYHKALEASTWVSERKLYDLFPKDYAARLHLIDNVLGLEEAEKFFKSGIPENMKNYSVYSTLLTTYTRSSKTVDKAEATFEKMGELGFLLNPTPFNTMISLYTELRKRSKVMKLLEKMKEKNIEPDNVTMNNVLRVNAYVSAMECMEKYKREWEDDDNNKLKLEVRTMDAMAKAYETAGSTLKAMETTCSKKEVYRLWDEYKKDNVGNMSNEGYRSVIRSLLKLGDVKGAQEVFNEWEPERYEFDSRIPSLLISRYCEEEKYNEVKTRDVMKLSRKKRRGLQFELFKDVCVMFTVTSFGIGFVPCMVWLCGGETITIWGSLGVVVTGIVLAVTNSF</sequence>
<dbReference type="Gene3D" id="1.25.40.10">
    <property type="entry name" value="Tetratricopeptide repeat domain"/>
    <property type="match status" value="4"/>
</dbReference>
<dbReference type="InterPro" id="IPR002885">
    <property type="entry name" value="PPR_rpt"/>
</dbReference>
<proteinExistence type="inferred from homology"/>
<keyword evidence="2" id="KW-0677">Repeat</keyword>
<evidence type="ECO:0000313" key="6">
    <source>
        <dbReference type="Proteomes" id="UP000886595"/>
    </source>
</evidence>
<name>A0A8X7VP84_BRACI</name>
<dbReference type="Pfam" id="PF13041">
    <property type="entry name" value="PPR_2"/>
    <property type="match status" value="1"/>
</dbReference>
<dbReference type="GO" id="GO:0005739">
    <property type="term" value="C:mitochondrion"/>
    <property type="evidence" value="ECO:0007669"/>
    <property type="project" value="TreeGrafter"/>
</dbReference>
<keyword evidence="4" id="KW-0472">Membrane</keyword>
<dbReference type="EMBL" id="JAAMPC010000004">
    <property type="protein sequence ID" value="KAG2315513.1"/>
    <property type="molecule type" value="Genomic_DNA"/>
</dbReference>
<feature type="repeat" description="PPR" evidence="3">
    <location>
        <begin position="506"/>
        <end position="540"/>
    </location>
</feature>
<dbReference type="PANTHER" id="PTHR45717">
    <property type="entry name" value="OS12G0527900 PROTEIN"/>
    <property type="match status" value="1"/>
</dbReference>